<name>A0AAU7ZPH2_9BACT</name>
<protein>
    <submittedName>
        <fullName evidence="1">Uncharacterized protein</fullName>
    </submittedName>
</protein>
<organism evidence="1">
    <name type="scientific">Tunturiibacter psychrotolerans</name>
    <dbReference type="NCBI Taxonomy" id="3069686"/>
    <lineage>
        <taxon>Bacteria</taxon>
        <taxon>Pseudomonadati</taxon>
        <taxon>Acidobacteriota</taxon>
        <taxon>Terriglobia</taxon>
        <taxon>Terriglobales</taxon>
        <taxon>Acidobacteriaceae</taxon>
        <taxon>Tunturiibacter</taxon>
    </lineage>
</organism>
<dbReference type="KEGG" id="tpsc:RBB77_20960"/>
<dbReference type="RefSeq" id="WP_353063702.1">
    <property type="nucleotide sequence ID" value="NZ_CP132942.1"/>
</dbReference>
<evidence type="ECO:0000313" key="1">
    <source>
        <dbReference type="EMBL" id="XCB32864.1"/>
    </source>
</evidence>
<proteinExistence type="predicted"/>
<sequence>MRDPDTNTSQPTNDAFLRKAANHAEALSNLIYLICEEAEHPAKVRHYAGPSEQSLQGLTQLLLEQRHPQ</sequence>
<dbReference type="AlphaFoldDB" id="A0AAU7ZPH2"/>
<accession>A0AAU7ZPH2</accession>
<gene>
    <name evidence="1" type="ORF">RBB77_20960</name>
</gene>
<reference evidence="1" key="1">
    <citation type="submission" date="2023-08" db="EMBL/GenBank/DDBJ databases">
        <authorList>
            <person name="Messyasz A."/>
            <person name="Mannisto M.K."/>
            <person name="Kerkhof L.J."/>
            <person name="Haggblom M."/>
        </authorList>
    </citation>
    <scope>NUCLEOTIDE SEQUENCE</scope>
    <source>
        <strain evidence="1">X5P6</strain>
    </source>
</reference>
<dbReference type="EMBL" id="CP132942">
    <property type="protein sequence ID" value="XCB32864.1"/>
    <property type="molecule type" value="Genomic_DNA"/>
</dbReference>
<reference evidence="1" key="2">
    <citation type="journal article" date="2024" name="Environ. Microbiol.">
        <title>Genome analysis and description of Tunturibacter gen. nov. expands the diversity of Terriglobia in tundra soils.</title>
        <authorList>
            <person name="Messyasz A."/>
            <person name="Mannisto M.K."/>
            <person name="Kerkhof L.J."/>
            <person name="Haggblom M.M."/>
        </authorList>
    </citation>
    <scope>NUCLEOTIDE SEQUENCE</scope>
    <source>
        <strain evidence="1">X5P6</strain>
    </source>
</reference>